<dbReference type="InterPro" id="IPR036265">
    <property type="entry name" value="HIT-like_sf"/>
</dbReference>
<evidence type="ECO:0000259" key="4">
    <source>
        <dbReference type="PROSITE" id="PS51084"/>
    </source>
</evidence>
<feature type="active site" description="Tele-AMP-histidine intermediate" evidence="1">
    <location>
        <position position="100"/>
    </location>
</feature>
<name>A0A521BVI7_9BACL</name>
<reference evidence="5 6" key="1">
    <citation type="submission" date="2017-05" db="EMBL/GenBank/DDBJ databases">
        <authorList>
            <person name="Varghese N."/>
            <person name="Submissions S."/>
        </authorList>
    </citation>
    <scope>NUCLEOTIDE SEQUENCE [LARGE SCALE GENOMIC DNA]</scope>
    <source>
        <strain evidence="5 6">DSM 45474</strain>
    </source>
</reference>
<dbReference type="GO" id="GO:0003824">
    <property type="term" value="F:catalytic activity"/>
    <property type="evidence" value="ECO:0007669"/>
    <property type="project" value="InterPro"/>
</dbReference>
<evidence type="ECO:0000256" key="3">
    <source>
        <dbReference type="PROSITE-ProRule" id="PRU00464"/>
    </source>
</evidence>
<dbReference type="PRINTS" id="PR00332">
    <property type="entry name" value="HISTRIAD"/>
</dbReference>
<dbReference type="CDD" id="cd01276">
    <property type="entry name" value="PKCI_related"/>
    <property type="match status" value="1"/>
</dbReference>
<dbReference type="PROSITE" id="PS00892">
    <property type="entry name" value="HIT_1"/>
    <property type="match status" value="1"/>
</dbReference>
<organism evidence="5 6">
    <name type="scientific">Melghirimyces algeriensis</name>
    <dbReference type="NCBI Taxonomy" id="910412"/>
    <lineage>
        <taxon>Bacteria</taxon>
        <taxon>Bacillati</taxon>
        <taxon>Bacillota</taxon>
        <taxon>Bacilli</taxon>
        <taxon>Bacillales</taxon>
        <taxon>Thermoactinomycetaceae</taxon>
        <taxon>Melghirimyces</taxon>
    </lineage>
</organism>
<dbReference type="EMBL" id="FXTI01000002">
    <property type="protein sequence ID" value="SMO50430.1"/>
    <property type="molecule type" value="Genomic_DNA"/>
</dbReference>
<dbReference type="OrthoDB" id="9784774at2"/>
<accession>A0A521BVI7</accession>
<protein>
    <submittedName>
        <fullName evidence="5">Histidine triad (HIT) family protein</fullName>
    </submittedName>
</protein>
<evidence type="ECO:0000313" key="5">
    <source>
        <dbReference type="EMBL" id="SMO50430.1"/>
    </source>
</evidence>
<dbReference type="AlphaFoldDB" id="A0A521BVI7"/>
<dbReference type="InterPro" id="IPR011146">
    <property type="entry name" value="HIT-like"/>
</dbReference>
<dbReference type="SUPFAM" id="SSF54197">
    <property type="entry name" value="HIT-like"/>
    <property type="match status" value="1"/>
</dbReference>
<evidence type="ECO:0000256" key="1">
    <source>
        <dbReference type="PIRSR" id="PIRSR601310-1"/>
    </source>
</evidence>
<dbReference type="Proteomes" id="UP000315636">
    <property type="component" value="Unassembled WGS sequence"/>
</dbReference>
<sequence>MEDCIFCKIVDGSLPSEKVYEDESVLAFKDLHAQAPVHLLVIPKKHISSIREIGEEDGPLMGKIFAAINQLAKEYGLADKGFRIVNNCGDEGGQTVYHIHFHLLGGRSLTWPPG</sequence>
<evidence type="ECO:0000313" key="6">
    <source>
        <dbReference type="Proteomes" id="UP000315636"/>
    </source>
</evidence>
<dbReference type="Gene3D" id="3.30.428.10">
    <property type="entry name" value="HIT-like"/>
    <property type="match status" value="1"/>
</dbReference>
<dbReference type="InterPro" id="IPR001310">
    <property type="entry name" value="Histidine_triad_HIT"/>
</dbReference>
<keyword evidence="6" id="KW-1185">Reference proteome</keyword>
<dbReference type="PANTHER" id="PTHR23089">
    <property type="entry name" value="HISTIDINE TRIAD HIT PROTEIN"/>
    <property type="match status" value="1"/>
</dbReference>
<evidence type="ECO:0000256" key="2">
    <source>
        <dbReference type="PIRSR" id="PIRSR601310-3"/>
    </source>
</evidence>
<proteinExistence type="predicted"/>
<dbReference type="InterPro" id="IPR019808">
    <property type="entry name" value="Histidine_triad_CS"/>
</dbReference>
<gene>
    <name evidence="5" type="ORF">SAMN06264849_102400</name>
</gene>
<dbReference type="RefSeq" id="WP_142504676.1">
    <property type="nucleotide sequence ID" value="NZ_FXTI01000002.1"/>
</dbReference>
<feature type="domain" description="HIT" evidence="4">
    <location>
        <begin position="5"/>
        <end position="114"/>
    </location>
</feature>
<dbReference type="PROSITE" id="PS51084">
    <property type="entry name" value="HIT_2"/>
    <property type="match status" value="1"/>
</dbReference>
<dbReference type="Pfam" id="PF11969">
    <property type="entry name" value="DcpS_C"/>
    <property type="match status" value="1"/>
</dbReference>
<feature type="short sequence motif" description="Histidine triad motif" evidence="2 3">
    <location>
        <begin position="98"/>
        <end position="102"/>
    </location>
</feature>